<dbReference type="Gene3D" id="3.30.565.10">
    <property type="entry name" value="Histidine kinase-like ATPase, C-terminal domain"/>
    <property type="match status" value="1"/>
</dbReference>
<keyword evidence="21" id="KW-0175">Coiled coil</keyword>
<keyword evidence="16" id="KW-0346">Stress response</keyword>
<keyword evidence="10 26" id="KW-0418">Kinase</keyword>
<feature type="domain" description="HAMP" evidence="24">
    <location>
        <begin position="292"/>
        <end position="344"/>
    </location>
</feature>
<evidence type="ECO:0000256" key="13">
    <source>
        <dbReference type="ARBA" id="ARBA00022842"/>
    </source>
</evidence>
<comment type="cofactor">
    <cofactor evidence="3">
        <name>Mg(2+)</name>
        <dbReference type="ChEBI" id="CHEBI:18420"/>
    </cofactor>
</comment>
<dbReference type="GO" id="GO:0000155">
    <property type="term" value="F:phosphorelay sensor kinase activity"/>
    <property type="evidence" value="ECO:0007669"/>
    <property type="project" value="InterPro"/>
</dbReference>
<dbReference type="SMART" id="SM00304">
    <property type="entry name" value="HAMP"/>
    <property type="match status" value="1"/>
</dbReference>
<keyword evidence="8" id="KW-0808">Transferase</keyword>
<sequence length="608" mass="66163">MKTLSFRSQLLLLMVVPVLVTTAALGGLAYRAASEAVTQNAIRAVGIAANAREQALVTRLRRQHERASALLDTTSDCADKGPERARCLQDALDDFVVTEGVRDARLVVPGLEPLLVGAEARSLADLAPLPADQLARVEPKQGHERVYEMFIQRGGRSLGLRFSAAVQLEPLFRDRYGLGGSGETFLADSQGVFITQPRYPGHSGEHQSHPIDARPMRECLSGQDAEILALDYRDVEVIHGFRFIEELGGGCIMAHIEQAEAFAPVRTLRARLLEVAGVLASLAVGLSFVFARRFSRPVSHLTDRARALQEGALDIVVPAEGPRELKLFAETFTKMARSLQEATQERERLLREVQADRTRLEVLAREAQEAARIREDLVAVVSHDLRNPISAISMSASMMLKREGLTDWQAKGLSRIYSAADRAIRLIRDLLDSTQARVGGIPVERKPLDFHELARHVVEEVQLAYPERHIHFETGGDAQGAWDADRMAQVITNLVGNAVQHSPAGTPVRVHSRGEDGVVLFEIHNEGAPIAAEALPTLFEPFRRGRGAGGGAMGSVGLGLFISRQLVEAHGGTIEVRSARGEGTTFTVRLPRASPAAATAPCTDRGRG</sequence>
<dbReference type="Proteomes" id="UP000035579">
    <property type="component" value="Chromosome"/>
</dbReference>
<gene>
    <name evidence="25" type="ORF">AA314_08528</name>
    <name evidence="26" type="ORF">ATI61_105131</name>
</gene>
<dbReference type="InterPro" id="IPR004358">
    <property type="entry name" value="Sig_transdc_His_kin-like_C"/>
</dbReference>
<keyword evidence="14" id="KW-0904">Protein phosphatase</keyword>
<evidence type="ECO:0000313" key="25">
    <source>
        <dbReference type="EMBL" id="AKJ06902.1"/>
    </source>
</evidence>
<dbReference type="Pfam" id="PF00672">
    <property type="entry name" value="HAMP"/>
    <property type="match status" value="1"/>
</dbReference>
<keyword evidence="18" id="KW-0464">Manganese</keyword>
<feature type="domain" description="Histidine kinase" evidence="23">
    <location>
        <begin position="380"/>
        <end position="594"/>
    </location>
</feature>
<dbReference type="InterPro" id="IPR003660">
    <property type="entry name" value="HAMP_dom"/>
</dbReference>
<evidence type="ECO:0000256" key="12">
    <source>
        <dbReference type="ARBA" id="ARBA00022840"/>
    </source>
</evidence>
<dbReference type="InterPro" id="IPR005467">
    <property type="entry name" value="His_kinase_dom"/>
</dbReference>
<dbReference type="KEGG" id="age:AA314_08528"/>
<dbReference type="Pfam" id="PF02518">
    <property type="entry name" value="HATPase_c"/>
    <property type="match status" value="1"/>
</dbReference>
<evidence type="ECO:0000256" key="22">
    <source>
        <dbReference type="SAM" id="Phobius"/>
    </source>
</evidence>
<keyword evidence="28" id="KW-1185">Reference proteome</keyword>
<dbReference type="SMART" id="SM00387">
    <property type="entry name" value="HATPase_c"/>
    <property type="match status" value="1"/>
</dbReference>
<dbReference type="PRINTS" id="PR00344">
    <property type="entry name" value="BCTRLSENSOR"/>
</dbReference>
<evidence type="ECO:0000256" key="5">
    <source>
        <dbReference type="ARBA" id="ARBA00012438"/>
    </source>
</evidence>
<evidence type="ECO:0000256" key="18">
    <source>
        <dbReference type="ARBA" id="ARBA00023211"/>
    </source>
</evidence>
<dbReference type="GO" id="GO:0032259">
    <property type="term" value="P:methylation"/>
    <property type="evidence" value="ECO:0007669"/>
    <property type="project" value="UniProtKB-KW"/>
</dbReference>
<evidence type="ECO:0000256" key="6">
    <source>
        <dbReference type="ARBA" id="ARBA00022475"/>
    </source>
</evidence>
<dbReference type="GO" id="GO:0008168">
    <property type="term" value="F:methyltransferase activity"/>
    <property type="evidence" value="ECO:0007669"/>
    <property type="project" value="UniProtKB-KW"/>
</dbReference>
<comment type="cofactor">
    <cofactor evidence="2">
        <name>Mn(2+)</name>
        <dbReference type="ChEBI" id="CHEBI:29035"/>
    </cofactor>
</comment>
<dbReference type="GO" id="GO:0004721">
    <property type="term" value="F:phosphoprotein phosphatase activity"/>
    <property type="evidence" value="ECO:0007669"/>
    <property type="project" value="UniProtKB-KW"/>
</dbReference>
<keyword evidence="13" id="KW-0460">Magnesium</keyword>
<evidence type="ECO:0000256" key="15">
    <source>
        <dbReference type="ARBA" id="ARBA00023012"/>
    </source>
</evidence>
<dbReference type="RefSeq" id="WP_053067141.1">
    <property type="nucleotide sequence ID" value="NZ_CP011509.1"/>
</dbReference>
<keyword evidence="22" id="KW-0472">Membrane</keyword>
<evidence type="ECO:0000256" key="11">
    <source>
        <dbReference type="ARBA" id="ARBA00022801"/>
    </source>
</evidence>
<dbReference type="CDD" id="cd00075">
    <property type="entry name" value="HATPase"/>
    <property type="match status" value="1"/>
</dbReference>
<keyword evidence="9" id="KW-0547">Nucleotide-binding</keyword>
<evidence type="ECO:0000313" key="28">
    <source>
        <dbReference type="Proteomes" id="UP000256345"/>
    </source>
</evidence>
<proteinExistence type="predicted"/>
<reference evidence="26 28" key="2">
    <citation type="submission" date="2018-08" db="EMBL/GenBank/DDBJ databases">
        <title>Genomic Encyclopedia of Archaeal and Bacterial Type Strains, Phase II (KMG-II): from individual species to whole genera.</title>
        <authorList>
            <person name="Goeker M."/>
        </authorList>
    </citation>
    <scope>NUCLEOTIDE SEQUENCE [LARGE SCALE GENOMIC DNA]</scope>
    <source>
        <strain evidence="26 28">DSM 2261</strain>
    </source>
</reference>
<evidence type="ECO:0000256" key="21">
    <source>
        <dbReference type="SAM" id="Coils"/>
    </source>
</evidence>
<evidence type="ECO:0000313" key="26">
    <source>
        <dbReference type="EMBL" id="REG31807.1"/>
    </source>
</evidence>
<keyword evidence="15" id="KW-0902">Two-component regulatory system</keyword>
<comment type="catalytic activity">
    <reaction evidence="1">
        <text>ATP + protein L-histidine = ADP + protein N-phospho-L-histidine.</text>
        <dbReference type="EC" id="2.7.13.3"/>
    </reaction>
</comment>
<organism evidence="25 27">
    <name type="scientific">Archangium gephyra</name>
    <dbReference type="NCBI Taxonomy" id="48"/>
    <lineage>
        <taxon>Bacteria</taxon>
        <taxon>Pseudomonadati</taxon>
        <taxon>Myxococcota</taxon>
        <taxon>Myxococcia</taxon>
        <taxon>Myxococcales</taxon>
        <taxon>Cystobacterineae</taxon>
        <taxon>Archangiaceae</taxon>
        <taxon>Archangium</taxon>
    </lineage>
</organism>
<name>A0AAC8TI36_9BACT</name>
<comment type="subcellular location">
    <subcellularLocation>
        <location evidence="4">Cell membrane</location>
        <topology evidence="4">Multi-pass membrane protein</topology>
    </subcellularLocation>
</comment>
<dbReference type="PANTHER" id="PTHR44936:SF9">
    <property type="entry name" value="SENSOR PROTEIN CREC"/>
    <property type="match status" value="1"/>
</dbReference>
<dbReference type="SUPFAM" id="SSF47384">
    <property type="entry name" value="Homodimeric domain of signal transducing histidine kinase"/>
    <property type="match status" value="1"/>
</dbReference>
<dbReference type="GO" id="GO:0005524">
    <property type="term" value="F:ATP binding"/>
    <property type="evidence" value="ECO:0007669"/>
    <property type="project" value="UniProtKB-KW"/>
</dbReference>
<evidence type="ECO:0000256" key="20">
    <source>
        <dbReference type="ARBA" id="ARBA00041776"/>
    </source>
</evidence>
<dbReference type="InterPro" id="IPR003661">
    <property type="entry name" value="HisK_dim/P_dom"/>
</dbReference>
<keyword evidence="7" id="KW-0597">Phosphoprotein</keyword>
<dbReference type="PROSITE" id="PS50885">
    <property type="entry name" value="HAMP"/>
    <property type="match status" value="1"/>
</dbReference>
<dbReference type="InterPro" id="IPR050980">
    <property type="entry name" value="2C_sensor_his_kinase"/>
</dbReference>
<accession>A0AAC8TI36</accession>
<evidence type="ECO:0000256" key="7">
    <source>
        <dbReference type="ARBA" id="ARBA00022553"/>
    </source>
</evidence>
<evidence type="ECO:0000256" key="16">
    <source>
        <dbReference type="ARBA" id="ARBA00023016"/>
    </source>
</evidence>
<evidence type="ECO:0000256" key="2">
    <source>
        <dbReference type="ARBA" id="ARBA00001936"/>
    </source>
</evidence>
<keyword evidence="11" id="KW-0378">Hydrolase</keyword>
<keyword evidence="12" id="KW-0067">ATP-binding</keyword>
<dbReference type="AlphaFoldDB" id="A0AAC8TI36"/>
<dbReference type="InterPro" id="IPR036097">
    <property type="entry name" value="HisK_dim/P_sf"/>
</dbReference>
<dbReference type="Pfam" id="PF00512">
    <property type="entry name" value="HisKA"/>
    <property type="match status" value="1"/>
</dbReference>
<evidence type="ECO:0000313" key="27">
    <source>
        <dbReference type="Proteomes" id="UP000035579"/>
    </source>
</evidence>
<dbReference type="PROSITE" id="PS50109">
    <property type="entry name" value="HIS_KIN"/>
    <property type="match status" value="1"/>
</dbReference>
<dbReference type="PANTHER" id="PTHR44936">
    <property type="entry name" value="SENSOR PROTEIN CREC"/>
    <property type="match status" value="1"/>
</dbReference>
<evidence type="ECO:0000256" key="17">
    <source>
        <dbReference type="ARBA" id="ARBA00023026"/>
    </source>
</evidence>
<dbReference type="SUPFAM" id="SSF55874">
    <property type="entry name" value="ATPase domain of HSP90 chaperone/DNA topoisomerase II/histidine kinase"/>
    <property type="match status" value="1"/>
</dbReference>
<keyword evidence="22" id="KW-0812">Transmembrane</keyword>
<dbReference type="EMBL" id="CP011509">
    <property type="protein sequence ID" value="AKJ06902.1"/>
    <property type="molecule type" value="Genomic_DNA"/>
</dbReference>
<keyword evidence="17" id="KW-0843">Virulence</keyword>
<dbReference type="InterPro" id="IPR036890">
    <property type="entry name" value="HATPase_C_sf"/>
</dbReference>
<evidence type="ECO:0000256" key="8">
    <source>
        <dbReference type="ARBA" id="ARBA00022679"/>
    </source>
</evidence>
<dbReference type="CDD" id="cd06225">
    <property type="entry name" value="HAMP"/>
    <property type="match status" value="1"/>
</dbReference>
<evidence type="ECO:0000256" key="3">
    <source>
        <dbReference type="ARBA" id="ARBA00001946"/>
    </source>
</evidence>
<evidence type="ECO:0000256" key="4">
    <source>
        <dbReference type="ARBA" id="ARBA00004651"/>
    </source>
</evidence>
<feature type="transmembrane region" description="Helical" evidence="22">
    <location>
        <begin position="272"/>
        <end position="291"/>
    </location>
</feature>
<dbReference type="GO" id="GO:0005886">
    <property type="term" value="C:plasma membrane"/>
    <property type="evidence" value="ECO:0007669"/>
    <property type="project" value="UniProtKB-SubCell"/>
</dbReference>
<dbReference type="SUPFAM" id="SSF158472">
    <property type="entry name" value="HAMP domain-like"/>
    <property type="match status" value="1"/>
</dbReference>
<evidence type="ECO:0000259" key="23">
    <source>
        <dbReference type="PROSITE" id="PS50109"/>
    </source>
</evidence>
<keyword evidence="6" id="KW-1003">Cell membrane</keyword>
<dbReference type="FunFam" id="3.30.565.10:FF:000006">
    <property type="entry name" value="Sensor histidine kinase WalK"/>
    <property type="match status" value="1"/>
</dbReference>
<dbReference type="CDD" id="cd00082">
    <property type="entry name" value="HisKA"/>
    <property type="match status" value="1"/>
</dbReference>
<evidence type="ECO:0000256" key="1">
    <source>
        <dbReference type="ARBA" id="ARBA00000085"/>
    </source>
</evidence>
<dbReference type="Gene3D" id="6.10.340.10">
    <property type="match status" value="1"/>
</dbReference>
<evidence type="ECO:0000259" key="24">
    <source>
        <dbReference type="PROSITE" id="PS50885"/>
    </source>
</evidence>
<dbReference type="Gene3D" id="1.10.287.130">
    <property type="match status" value="1"/>
</dbReference>
<dbReference type="SMART" id="SM00388">
    <property type="entry name" value="HisKA"/>
    <property type="match status" value="1"/>
</dbReference>
<dbReference type="Proteomes" id="UP000256345">
    <property type="component" value="Unassembled WGS sequence"/>
</dbReference>
<evidence type="ECO:0000256" key="10">
    <source>
        <dbReference type="ARBA" id="ARBA00022777"/>
    </source>
</evidence>
<dbReference type="InterPro" id="IPR003594">
    <property type="entry name" value="HATPase_dom"/>
</dbReference>
<protein>
    <recommendedName>
        <fullName evidence="19">Signal transduction histidine-protein kinase/phosphatase MprB</fullName>
        <ecNumber evidence="5">2.7.13.3</ecNumber>
    </recommendedName>
    <alternativeName>
        <fullName evidence="20">Mycobacterial persistence regulator B</fullName>
    </alternativeName>
</protein>
<feature type="coiled-coil region" evidence="21">
    <location>
        <begin position="332"/>
        <end position="370"/>
    </location>
</feature>
<reference evidence="25 27" key="1">
    <citation type="submission" date="2015-05" db="EMBL/GenBank/DDBJ databases">
        <title>Genome assembly of Archangium gephyra DSM 2261.</title>
        <authorList>
            <person name="Sharma G."/>
            <person name="Subramanian S."/>
        </authorList>
    </citation>
    <scope>NUCLEOTIDE SEQUENCE [LARGE SCALE GENOMIC DNA]</scope>
    <source>
        <strain evidence="25 27">DSM 2261</strain>
    </source>
</reference>
<evidence type="ECO:0000256" key="9">
    <source>
        <dbReference type="ARBA" id="ARBA00022741"/>
    </source>
</evidence>
<dbReference type="EMBL" id="QUMU01000005">
    <property type="protein sequence ID" value="REG31807.1"/>
    <property type="molecule type" value="Genomic_DNA"/>
</dbReference>
<evidence type="ECO:0000256" key="19">
    <source>
        <dbReference type="ARBA" id="ARBA00040454"/>
    </source>
</evidence>
<keyword evidence="22" id="KW-1133">Transmembrane helix</keyword>
<evidence type="ECO:0000256" key="14">
    <source>
        <dbReference type="ARBA" id="ARBA00022912"/>
    </source>
</evidence>
<dbReference type="EC" id="2.7.13.3" evidence="5"/>
<keyword evidence="25" id="KW-0489">Methyltransferase</keyword>